<evidence type="ECO:0000256" key="5">
    <source>
        <dbReference type="RuleBase" id="RU367024"/>
    </source>
</evidence>
<dbReference type="InterPro" id="IPR036157">
    <property type="entry name" value="dUTPase-like_sf"/>
</dbReference>
<proteinExistence type="inferred from homology"/>
<dbReference type="Pfam" id="PF00692">
    <property type="entry name" value="dUTPase"/>
    <property type="match status" value="1"/>
</dbReference>
<keyword evidence="5" id="KW-0479">Metal-binding</keyword>
<keyword evidence="5" id="KW-0460">Magnesium</keyword>
<comment type="catalytic activity">
    <reaction evidence="5">
        <text>dUTP + H2O = dUMP + diphosphate + H(+)</text>
        <dbReference type="Rhea" id="RHEA:10248"/>
        <dbReference type="ChEBI" id="CHEBI:15377"/>
        <dbReference type="ChEBI" id="CHEBI:15378"/>
        <dbReference type="ChEBI" id="CHEBI:33019"/>
        <dbReference type="ChEBI" id="CHEBI:61555"/>
        <dbReference type="ChEBI" id="CHEBI:246422"/>
        <dbReference type="EC" id="3.6.1.23"/>
    </reaction>
</comment>
<keyword evidence="3 5" id="KW-0378">Hydrolase</keyword>
<comment type="caution">
    <text evidence="7">The sequence shown here is derived from an EMBL/GenBank/DDBJ whole genome shotgun (WGS) entry which is preliminary data.</text>
</comment>
<dbReference type="Gene3D" id="2.70.40.10">
    <property type="match status" value="1"/>
</dbReference>
<comment type="cofactor">
    <cofactor evidence="5">
        <name>Mg(2+)</name>
        <dbReference type="ChEBI" id="CHEBI:18420"/>
    </cofactor>
</comment>
<accession>A0A8J5G1Z4</accession>
<dbReference type="Proteomes" id="UP000734854">
    <property type="component" value="Unassembled WGS sequence"/>
</dbReference>
<keyword evidence="8" id="KW-1185">Reference proteome</keyword>
<dbReference type="PANTHER" id="PTHR11241:SF0">
    <property type="entry name" value="DEOXYURIDINE 5'-TRIPHOSPHATE NUCLEOTIDOHYDROLASE"/>
    <property type="match status" value="1"/>
</dbReference>
<evidence type="ECO:0000313" key="8">
    <source>
        <dbReference type="Proteomes" id="UP000734854"/>
    </source>
</evidence>
<dbReference type="InterPro" id="IPR029054">
    <property type="entry name" value="dUTPase-like"/>
</dbReference>
<evidence type="ECO:0000259" key="6">
    <source>
        <dbReference type="Pfam" id="PF00692"/>
    </source>
</evidence>
<evidence type="ECO:0000256" key="4">
    <source>
        <dbReference type="ARBA" id="ARBA00023080"/>
    </source>
</evidence>
<protein>
    <recommendedName>
        <fullName evidence="5">Deoxyuridine 5'-triphosphate nucleotidohydrolase</fullName>
        <shortName evidence="5">dUTPase</shortName>
        <ecNumber evidence="5">3.6.1.23</ecNumber>
    </recommendedName>
    <alternativeName>
        <fullName evidence="5">dUTP pyrophosphatase</fullName>
    </alternativeName>
</protein>
<evidence type="ECO:0000256" key="2">
    <source>
        <dbReference type="ARBA" id="ARBA00006581"/>
    </source>
</evidence>
<comment type="pathway">
    <text evidence="1 5">Pyrimidine metabolism; dUMP biosynthesis; dUMP from dCTP (dUTP route): step 2/2.</text>
</comment>
<comment type="function">
    <text evidence="5">Involved in nucleotide metabolism via production of dUMP, the immediate precursor of thymidine nucleotides, and decreases the intracellular concentration of dUTP so that uracil cannot be incorporated into DNA.</text>
</comment>
<dbReference type="EMBL" id="JACMSC010000014">
    <property type="protein sequence ID" value="KAG6489954.1"/>
    <property type="molecule type" value="Genomic_DNA"/>
</dbReference>
<dbReference type="GO" id="GO:0004170">
    <property type="term" value="F:dUTP diphosphatase activity"/>
    <property type="evidence" value="ECO:0007669"/>
    <property type="project" value="UniProtKB-UniRule"/>
</dbReference>
<organism evidence="7 8">
    <name type="scientific">Zingiber officinale</name>
    <name type="common">Ginger</name>
    <name type="synonym">Amomum zingiber</name>
    <dbReference type="NCBI Taxonomy" id="94328"/>
    <lineage>
        <taxon>Eukaryota</taxon>
        <taxon>Viridiplantae</taxon>
        <taxon>Streptophyta</taxon>
        <taxon>Embryophyta</taxon>
        <taxon>Tracheophyta</taxon>
        <taxon>Spermatophyta</taxon>
        <taxon>Magnoliopsida</taxon>
        <taxon>Liliopsida</taxon>
        <taxon>Zingiberales</taxon>
        <taxon>Zingiberaceae</taxon>
        <taxon>Zingiber</taxon>
    </lineage>
</organism>
<comment type="similarity">
    <text evidence="2 5">Belongs to the dUTPase family.</text>
</comment>
<dbReference type="EC" id="3.6.1.23" evidence="5"/>
<reference evidence="7 8" key="1">
    <citation type="submission" date="2020-08" db="EMBL/GenBank/DDBJ databases">
        <title>Plant Genome Project.</title>
        <authorList>
            <person name="Zhang R.-G."/>
        </authorList>
    </citation>
    <scope>NUCLEOTIDE SEQUENCE [LARGE SCALE GENOMIC DNA]</scope>
    <source>
        <tissue evidence="7">Rhizome</tissue>
    </source>
</reference>
<dbReference type="GO" id="GO:0000287">
    <property type="term" value="F:magnesium ion binding"/>
    <property type="evidence" value="ECO:0007669"/>
    <property type="project" value="UniProtKB-UniRule"/>
</dbReference>
<name>A0A8J5G1Z4_ZINOF</name>
<dbReference type="UniPathway" id="UPA00610">
    <property type="reaction ID" value="UER00666"/>
</dbReference>
<evidence type="ECO:0000256" key="3">
    <source>
        <dbReference type="ARBA" id="ARBA00022801"/>
    </source>
</evidence>
<evidence type="ECO:0000256" key="1">
    <source>
        <dbReference type="ARBA" id="ARBA00005142"/>
    </source>
</evidence>
<evidence type="ECO:0000313" key="7">
    <source>
        <dbReference type="EMBL" id="KAG6489954.1"/>
    </source>
</evidence>
<sequence length="252" mass="27962">MQSTEVNNSNLLDGRITLSFHNYTAAPILRPPLYNNHDEEVPSDEERLLTHTITVLIEESMVQVKRLTRIAEIPKRQLEEAAGYDLMADEECTIEPCGRGLVSTGLCLAIPSGFYGRIATWSDAALKLGLHVGARVIDSDYRASAQSANYQYPNPQRTYAGATRPGPAVLRSIGNLAGKATEYITTLCETDSEEEAEIAESLRDIQTDLKTILEQTRREVQTSSIPYELIDKLKNLSLGTSEKPKERRGLSH</sequence>
<dbReference type="SUPFAM" id="SSF51283">
    <property type="entry name" value="dUTPase-like"/>
    <property type="match status" value="1"/>
</dbReference>
<dbReference type="GO" id="GO:0006226">
    <property type="term" value="P:dUMP biosynthetic process"/>
    <property type="evidence" value="ECO:0007669"/>
    <property type="project" value="UniProtKB-UniRule"/>
</dbReference>
<keyword evidence="4 5" id="KW-0546">Nucleotide metabolism</keyword>
<dbReference type="InterPro" id="IPR033704">
    <property type="entry name" value="dUTPase_trimeric"/>
</dbReference>
<dbReference type="GO" id="GO:0046081">
    <property type="term" value="P:dUTP catabolic process"/>
    <property type="evidence" value="ECO:0007669"/>
    <property type="project" value="UniProtKB-UniRule"/>
</dbReference>
<dbReference type="CDD" id="cd07557">
    <property type="entry name" value="trimeric_dUTPase"/>
    <property type="match status" value="1"/>
</dbReference>
<dbReference type="AlphaFoldDB" id="A0A8J5G1Z4"/>
<dbReference type="InterPro" id="IPR008181">
    <property type="entry name" value="dUTPase"/>
</dbReference>
<dbReference type="PANTHER" id="PTHR11241">
    <property type="entry name" value="DEOXYURIDINE 5'-TRIPHOSPHATE NUCLEOTIDOHYDROLASE"/>
    <property type="match status" value="1"/>
</dbReference>
<gene>
    <name evidence="7" type="ORF">ZIOFF_051236</name>
</gene>
<feature type="domain" description="dUTPase-like" evidence="6">
    <location>
        <begin position="71"/>
        <end position="143"/>
    </location>
</feature>